<dbReference type="EMBL" id="MVBM01000004">
    <property type="protein sequence ID" value="OOK73896.1"/>
    <property type="molecule type" value="Genomic_DNA"/>
</dbReference>
<comment type="caution">
    <text evidence="1">The sequence shown here is derived from an EMBL/GenBank/DDBJ whole genome shotgun (WGS) entry which is preliminary data.</text>
</comment>
<evidence type="ECO:0000313" key="2">
    <source>
        <dbReference type="Proteomes" id="UP000189229"/>
    </source>
</evidence>
<evidence type="ECO:0000313" key="1">
    <source>
        <dbReference type="EMBL" id="OOK73896.1"/>
    </source>
</evidence>
<gene>
    <name evidence="1" type="ORF">BZL30_4497</name>
</gene>
<proteinExistence type="predicted"/>
<dbReference type="AlphaFoldDB" id="A0A1V3X4W6"/>
<reference evidence="1 2" key="1">
    <citation type="submission" date="2017-02" db="EMBL/GenBank/DDBJ databases">
        <title>Complete genome sequences of Mycobacterium kansasii strains isolated from rhesus macaques.</title>
        <authorList>
            <person name="Panda A."/>
            <person name="Nagaraj S."/>
            <person name="Zhao X."/>
            <person name="Tettelin H."/>
            <person name="Detolla L.J."/>
        </authorList>
    </citation>
    <scope>NUCLEOTIDE SEQUENCE [LARGE SCALE GENOMIC DNA]</scope>
    <source>
        <strain evidence="1 2">11-3813</strain>
    </source>
</reference>
<name>A0A1V3X4W6_MYCKA</name>
<sequence length="46" mass="5150">MVTSKRIMDVLFSLVWRLGFVVVDAPNSRRVVAVDSQIFLRGSQGV</sequence>
<protein>
    <submittedName>
        <fullName evidence="1">Uncharacterized protein</fullName>
    </submittedName>
</protein>
<accession>A0A1V3X4W6</accession>
<organism evidence="1 2">
    <name type="scientific">Mycobacterium kansasii</name>
    <dbReference type="NCBI Taxonomy" id="1768"/>
    <lineage>
        <taxon>Bacteria</taxon>
        <taxon>Bacillati</taxon>
        <taxon>Actinomycetota</taxon>
        <taxon>Actinomycetes</taxon>
        <taxon>Mycobacteriales</taxon>
        <taxon>Mycobacteriaceae</taxon>
        <taxon>Mycobacterium</taxon>
    </lineage>
</organism>
<dbReference type="Proteomes" id="UP000189229">
    <property type="component" value="Unassembled WGS sequence"/>
</dbReference>